<dbReference type="AlphaFoldDB" id="A0AAU7ZAQ9"/>
<dbReference type="PANTHER" id="PTHR12993:SF11">
    <property type="entry name" value="N-ACETYLGLUCOSAMINYL-PHOSPHATIDYLINOSITOL DE-N-ACETYLASE"/>
    <property type="match status" value="1"/>
</dbReference>
<dbReference type="InterPro" id="IPR024078">
    <property type="entry name" value="LmbE-like_dom_sf"/>
</dbReference>
<reference evidence="2" key="2">
    <citation type="journal article" date="2024" name="Environ. Microbiol.">
        <title>Genome analysis and description of Tunturibacter gen. nov. expands the diversity of Terriglobia in tundra soils.</title>
        <authorList>
            <person name="Messyasz A."/>
            <person name="Mannisto M.K."/>
            <person name="Kerkhof L.J."/>
            <person name="Haggblom M.M."/>
        </authorList>
    </citation>
    <scope>NUCLEOTIDE SEQUENCE</scope>
    <source>
        <strain evidence="2">M8UP23</strain>
    </source>
</reference>
<dbReference type="Pfam" id="PF02585">
    <property type="entry name" value="PIG-L"/>
    <property type="match status" value="1"/>
</dbReference>
<dbReference type="PROSITE" id="PS51257">
    <property type="entry name" value="PROKAR_LIPOPROTEIN"/>
    <property type="match status" value="1"/>
</dbReference>
<dbReference type="RefSeq" id="WP_353068662.1">
    <property type="nucleotide sequence ID" value="NZ_CP132932.1"/>
</dbReference>
<reference evidence="2" key="1">
    <citation type="submission" date="2023-08" db="EMBL/GenBank/DDBJ databases">
        <authorList>
            <person name="Messyasz A."/>
            <person name="Mannisto M.K."/>
            <person name="Kerkhof L.J."/>
            <person name="Haggblom M."/>
        </authorList>
    </citation>
    <scope>NUCLEOTIDE SEQUENCE</scope>
    <source>
        <strain evidence="2">M8UP23</strain>
    </source>
</reference>
<gene>
    <name evidence="2" type="ORF">RBB75_16035</name>
</gene>
<organism evidence="2">
    <name type="scientific">Tunturiibacter empetritectus</name>
    <dbReference type="NCBI Taxonomy" id="3069691"/>
    <lineage>
        <taxon>Bacteria</taxon>
        <taxon>Pseudomonadati</taxon>
        <taxon>Acidobacteriota</taxon>
        <taxon>Terriglobia</taxon>
        <taxon>Terriglobales</taxon>
        <taxon>Acidobacteriaceae</taxon>
        <taxon>Tunturiibacter</taxon>
    </lineage>
</organism>
<dbReference type="InterPro" id="IPR018905">
    <property type="entry name" value="A-galactase_NEW3"/>
</dbReference>
<sequence>MTSKRVVAGLAAVSVMGLVVAGGVLSCQELRDAARLDKANLAAEQVRSAIGVQKIAANEGSAALWQSLVKLRTRASLMMIVAHPDDEDGGMLTYEARGQGAHVAMLTLTRGEGGQNLMSADFDDALGLVRTQELLAAGRYMGIDQMWGTQVDFGFSKTKEEALENWGHDRVLYDAVRAVRLYRPLVVTAVFIGGITDGHGQHQVSGEMAQEVFDAAGDPKVFSDQVAAGLMPWSPLKVYGRVPFFSVTSKGMYDYATGKYAPARFYNYVTKEWTTESPKANVTVAEGDYSPVLGMTYLQFARMGLGLQKTQNGGMGVPAAGRFDVGYHRYGARLPAGVKTGEEEKGFFDGVDVTLVGMSALAPGESTFLKQDLAKIDGLVGQAVGVYKIAAPEKTAPFLRDGLKATDELIAKVEASGLTYREKYDLLHELRVKRMQFNDAIVQALGISLRAQVAGKAETGPFARFSDGAETFVTAVPGQSFAVKTLVVNGSKVPVAVKGAGLESSAGANYEDSSAKAASGTKAGEKTIVSGEAYEDLFQVKLPEDAKVTRPPFTRPGIEQAYYDVADPAMRNASLPLPALTAWVTVDYDGVEVKLGQEVQTLHRVTGLGTVYEPLVVAPAISVAVSPSAGVVPLTEKTLMVTAKVKSNVKGVATGTVKLELPAGWTASPETAEFSLGKDGDSVDVPFVVTPGKMAETAYTMTAVASCAGKEYREGYKTVGYAGLLPANLYRPATYRARGADVKIAPGLKVGYLPGTGDEVQASLENLGVHATTLTMSDVAGGKLSGYDVVVLGVRAYAAHPGLAAANGQLLQYAKNGGVVIVQYNLGNFDYGPYSFSLGDAEKVVDERAPVRLLVPESPVLSWPNRITERDFDGWVEERGHGFMETWDSQYVAPLETHDPDQDAQKGGLLVAKTGKGAYVYVALALYRELPEGVPGAYRLFANLLSLGKDKAK</sequence>
<dbReference type="EMBL" id="CP132932">
    <property type="protein sequence ID" value="XCB25934.1"/>
    <property type="molecule type" value="Genomic_DNA"/>
</dbReference>
<name>A0AAU7ZAQ9_9BACT</name>
<dbReference type="PANTHER" id="PTHR12993">
    <property type="entry name" value="N-ACETYLGLUCOSAMINYL-PHOSPHATIDYLINOSITOL DE-N-ACETYLASE-RELATED"/>
    <property type="match status" value="1"/>
</dbReference>
<dbReference type="Gene3D" id="3.40.50.880">
    <property type="match status" value="1"/>
</dbReference>
<dbReference type="InterPro" id="IPR003737">
    <property type="entry name" value="GlcNAc_PI_deacetylase-related"/>
</dbReference>
<dbReference type="SUPFAM" id="SSF52317">
    <property type="entry name" value="Class I glutamine amidotransferase-like"/>
    <property type="match status" value="1"/>
</dbReference>
<dbReference type="Pfam" id="PF10633">
    <property type="entry name" value="NPCBM_assoc"/>
    <property type="match status" value="1"/>
</dbReference>
<dbReference type="InterPro" id="IPR029062">
    <property type="entry name" value="Class_I_gatase-like"/>
</dbReference>
<dbReference type="SUPFAM" id="SSF102588">
    <property type="entry name" value="LmbE-like"/>
    <property type="match status" value="1"/>
</dbReference>
<evidence type="ECO:0000313" key="2">
    <source>
        <dbReference type="EMBL" id="XCB25934.1"/>
    </source>
</evidence>
<accession>A0AAU7ZAQ9</accession>
<protein>
    <submittedName>
        <fullName evidence="2">PIG-L family deacetylase</fullName>
    </submittedName>
</protein>
<dbReference type="GO" id="GO:0016811">
    <property type="term" value="F:hydrolase activity, acting on carbon-nitrogen (but not peptide) bonds, in linear amides"/>
    <property type="evidence" value="ECO:0007669"/>
    <property type="project" value="TreeGrafter"/>
</dbReference>
<feature type="domain" description="Alpha-galactosidase NEW3" evidence="1">
    <location>
        <begin position="650"/>
        <end position="706"/>
    </location>
</feature>
<dbReference type="Gene3D" id="3.40.50.10320">
    <property type="entry name" value="LmbE-like"/>
    <property type="match status" value="1"/>
</dbReference>
<proteinExistence type="predicted"/>
<evidence type="ECO:0000259" key="1">
    <source>
        <dbReference type="Pfam" id="PF10633"/>
    </source>
</evidence>
<dbReference type="KEGG" id="temp:RBB75_16035"/>